<evidence type="ECO:0000313" key="3">
    <source>
        <dbReference type="Proteomes" id="UP000184268"/>
    </source>
</evidence>
<proteinExistence type="predicted"/>
<keyword evidence="1" id="KW-0472">Membrane</keyword>
<dbReference type="OrthoDB" id="6638271at2"/>
<feature type="transmembrane region" description="Helical" evidence="1">
    <location>
        <begin position="52"/>
        <end position="70"/>
    </location>
</feature>
<reference evidence="2 3" key="1">
    <citation type="submission" date="2016-11" db="EMBL/GenBank/DDBJ databases">
        <authorList>
            <person name="Jaros S."/>
            <person name="Januszkiewicz K."/>
            <person name="Wedrychowicz H."/>
        </authorList>
    </citation>
    <scope>NUCLEOTIDE SEQUENCE [LARGE SCALE GENOMIC DNA]</scope>
    <source>
        <strain evidence="2 3">DSM 16917</strain>
    </source>
</reference>
<keyword evidence="1" id="KW-0812">Transmembrane</keyword>
<accession>A0A1M5NPT5</accession>
<dbReference type="RefSeq" id="WP_067658261.1">
    <property type="nucleotide sequence ID" value="NZ_FQXG01000001.1"/>
</dbReference>
<gene>
    <name evidence="2" type="ORF">SAMN02745129_1136</name>
</gene>
<sequence>MHQSDQYRHLLAQLEYAIEAAQDRTALLAVIDQASQFNGPLQPDRVMPQRKALLLLAAILPWSYFCWPFLGFGWLMGVLGAITGSYLLLLGPERRYQQLQRLSDRLFQKDTLLNHALTPEPVDGVDEAEALAAQFNEFDRDRDAGSLSGWFSGHQDTPEPGFAFQMFQHHFTERAPVEGAEVPEDEDGELLNTILTQSLEHYRNGILVQLPENGPCNVQICADDSLTMSAVATLPGLDSDDPFALQFRLAGDTEWLDTLLDSKTRERLVTMLERLDGLHLEVNNQGRLCLSFADHTPLPSQRQYGLDNPEAFAKELCQSQGMPKLKYALEHLESLLAHWQKLSRLKQEAKAEPVDEPASQRVALPL</sequence>
<evidence type="ECO:0000256" key="1">
    <source>
        <dbReference type="SAM" id="Phobius"/>
    </source>
</evidence>
<evidence type="ECO:0008006" key="4">
    <source>
        <dbReference type="Google" id="ProtNLM"/>
    </source>
</evidence>
<evidence type="ECO:0000313" key="2">
    <source>
        <dbReference type="EMBL" id="SHG91508.1"/>
    </source>
</evidence>
<dbReference type="Proteomes" id="UP000184268">
    <property type="component" value="Unassembled WGS sequence"/>
</dbReference>
<organism evidence="2 3">
    <name type="scientific">Ferrimonas marina</name>
    <dbReference type="NCBI Taxonomy" id="299255"/>
    <lineage>
        <taxon>Bacteria</taxon>
        <taxon>Pseudomonadati</taxon>
        <taxon>Pseudomonadota</taxon>
        <taxon>Gammaproteobacteria</taxon>
        <taxon>Alteromonadales</taxon>
        <taxon>Ferrimonadaceae</taxon>
        <taxon>Ferrimonas</taxon>
    </lineage>
</organism>
<protein>
    <recommendedName>
        <fullName evidence="4">DUF3137 domain-containing protein</fullName>
    </recommendedName>
</protein>
<name>A0A1M5NPT5_9GAMM</name>
<dbReference type="EMBL" id="FQXG01000001">
    <property type="protein sequence ID" value="SHG91508.1"/>
    <property type="molecule type" value="Genomic_DNA"/>
</dbReference>
<keyword evidence="3" id="KW-1185">Reference proteome</keyword>
<dbReference type="AlphaFoldDB" id="A0A1M5NPT5"/>
<keyword evidence="1" id="KW-1133">Transmembrane helix</keyword>